<dbReference type="Pfam" id="PF07690">
    <property type="entry name" value="MFS_1"/>
    <property type="match status" value="1"/>
</dbReference>
<feature type="transmembrane region" description="Helical" evidence="9">
    <location>
        <begin position="284"/>
        <end position="303"/>
    </location>
</feature>
<protein>
    <submittedName>
        <fullName evidence="11">MFS transporter</fullName>
    </submittedName>
</protein>
<dbReference type="PANTHER" id="PTHR43528">
    <property type="entry name" value="ALPHA-KETOGLUTARATE PERMEASE"/>
    <property type="match status" value="1"/>
</dbReference>
<evidence type="ECO:0000313" key="11">
    <source>
        <dbReference type="EMBL" id="GHH67690.1"/>
    </source>
</evidence>
<feature type="transmembrane region" description="Helical" evidence="9">
    <location>
        <begin position="374"/>
        <end position="394"/>
    </location>
</feature>
<evidence type="ECO:0000256" key="1">
    <source>
        <dbReference type="ARBA" id="ARBA00004651"/>
    </source>
</evidence>
<dbReference type="PANTHER" id="PTHR43528:SF1">
    <property type="entry name" value="ALPHA-KETOGLUTARATE PERMEASE"/>
    <property type="match status" value="1"/>
</dbReference>
<keyword evidence="4 9" id="KW-0812">Transmembrane</keyword>
<dbReference type="PROSITE" id="PS50850">
    <property type="entry name" value="MFS"/>
    <property type="match status" value="1"/>
</dbReference>
<evidence type="ECO:0000256" key="4">
    <source>
        <dbReference type="ARBA" id="ARBA00022692"/>
    </source>
</evidence>
<evidence type="ECO:0000256" key="6">
    <source>
        <dbReference type="ARBA" id="ARBA00022989"/>
    </source>
</evidence>
<sequence>MPHTETSPLHPLPAPSPEAVRLRRRAVTATVVGNFVESFDWLAYGLFAPLFAERFFPSADPTTSLLGAFAVLGVGVLARPLGGVLLGRLADRRGRKPALLLAILLMTAGSVLIGSAPTYQQAGILAPVLLLCARLAQGISSGGEWPAAAAYLMELAPPRRRGLYGSLFSLTTAAGAFTAAMLGGMLTGLVGPGAMETWGWRVPFLIGGVLGLVLLALRSRITESEVFRREVSSRQDRSPLREVLRTHRRQVLRSVLLVAGMATVGSTWTSVIPAMGQRLAPDGTMFWVVVCATAVMILLQVPIGLLADQVGPRRLLVVASLLFATGGSWAYLAMTGRFTSLLLAYGSGVVYLVCVTTVLPALLAEIFPPRVRALGIGLPYALTSAVLGGTTPLLATHLGKNGPSGWFIAGVVVAVLLGLAATATSGASDTGRSRPARPEPVPMG</sequence>
<dbReference type="EMBL" id="BNBO01000009">
    <property type="protein sequence ID" value="GHH67690.1"/>
    <property type="molecule type" value="Genomic_DNA"/>
</dbReference>
<comment type="caution">
    <text evidence="11">The sequence shown here is derived from an EMBL/GenBank/DDBJ whole genome shotgun (WGS) entry which is preliminary data.</text>
</comment>
<evidence type="ECO:0000256" key="9">
    <source>
        <dbReference type="SAM" id="Phobius"/>
    </source>
</evidence>
<dbReference type="GO" id="GO:0005886">
    <property type="term" value="C:plasma membrane"/>
    <property type="evidence" value="ECO:0007669"/>
    <property type="project" value="UniProtKB-SubCell"/>
</dbReference>
<dbReference type="AlphaFoldDB" id="A0A919KQ13"/>
<feature type="transmembrane region" description="Helical" evidence="9">
    <location>
        <begin position="340"/>
        <end position="362"/>
    </location>
</feature>
<dbReference type="InterPro" id="IPR036259">
    <property type="entry name" value="MFS_trans_sf"/>
</dbReference>
<comment type="subcellular location">
    <subcellularLocation>
        <location evidence="1">Cell membrane</location>
        <topology evidence="1">Multi-pass membrane protein</topology>
    </subcellularLocation>
</comment>
<dbReference type="GeneID" id="95352793"/>
<gene>
    <name evidence="11" type="ORF">GCM10018781_23360</name>
</gene>
<keyword evidence="6 9" id="KW-1133">Transmembrane helix</keyword>
<dbReference type="Proteomes" id="UP000617734">
    <property type="component" value="Unassembled WGS sequence"/>
</dbReference>
<evidence type="ECO:0000256" key="2">
    <source>
        <dbReference type="ARBA" id="ARBA00022448"/>
    </source>
</evidence>
<organism evidence="11 12">
    <name type="scientific">Kitasatospora indigofera</name>
    <dbReference type="NCBI Taxonomy" id="67307"/>
    <lineage>
        <taxon>Bacteria</taxon>
        <taxon>Bacillati</taxon>
        <taxon>Actinomycetota</taxon>
        <taxon>Actinomycetes</taxon>
        <taxon>Kitasatosporales</taxon>
        <taxon>Streptomycetaceae</taxon>
        <taxon>Kitasatospora</taxon>
    </lineage>
</organism>
<feature type="transmembrane region" description="Helical" evidence="9">
    <location>
        <begin position="163"/>
        <end position="186"/>
    </location>
</feature>
<keyword evidence="12" id="KW-1185">Reference proteome</keyword>
<evidence type="ECO:0000259" key="10">
    <source>
        <dbReference type="PROSITE" id="PS50850"/>
    </source>
</evidence>
<dbReference type="InterPro" id="IPR011701">
    <property type="entry name" value="MFS"/>
</dbReference>
<dbReference type="GO" id="GO:0015293">
    <property type="term" value="F:symporter activity"/>
    <property type="evidence" value="ECO:0007669"/>
    <property type="project" value="UniProtKB-KW"/>
</dbReference>
<dbReference type="InterPro" id="IPR020846">
    <property type="entry name" value="MFS_dom"/>
</dbReference>
<feature type="domain" description="Major facilitator superfamily (MFS) profile" evidence="10">
    <location>
        <begin position="26"/>
        <end position="428"/>
    </location>
</feature>
<feature type="transmembrane region" description="Helical" evidence="9">
    <location>
        <begin position="198"/>
        <end position="217"/>
    </location>
</feature>
<keyword evidence="3" id="KW-1003">Cell membrane</keyword>
<feature type="transmembrane region" description="Helical" evidence="9">
    <location>
        <begin position="315"/>
        <end position="334"/>
    </location>
</feature>
<feature type="transmembrane region" description="Helical" evidence="9">
    <location>
        <begin position="122"/>
        <end position="142"/>
    </location>
</feature>
<feature type="transmembrane region" description="Helical" evidence="9">
    <location>
        <begin position="64"/>
        <end position="86"/>
    </location>
</feature>
<evidence type="ECO:0000256" key="5">
    <source>
        <dbReference type="ARBA" id="ARBA00022847"/>
    </source>
</evidence>
<feature type="transmembrane region" description="Helical" evidence="9">
    <location>
        <begin position="98"/>
        <end position="116"/>
    </location>
</feature>
<dbReference type="InterPro" id="IPR051084">
    <property type="entry name" value="H+-coupled_symporters"/>
</dbReference>
<feature type="transmembrane region" description="Helical" evidence="9">
    <location>
        <begin position="251"/>
        <end position="272"/>
    </location>
</feature>
<reference evidence="11" key="1">
    <citation type="journal article" date="2014" name="Int. J. Syst. Evol. Microbiol.">
        <title>Complete genome sequence of Corynebacterium casei LMG S-19264T (=DSM 44701T), isolated from a smear-ripened cheese.</title>
        <authorList>
            <consortium name="US DOE Joint Genome Institute (JGI-PGF)"/>
            <person name="Walter F."/>
            <person name="Albersmeier A."/>
            <person name="Kalinowski J."/>
            <person name="Ruckert C."/>
        </authorList>
    </citation>
    <scope>NUCLEOTIDE SEQUENCE</scope>
    <source>
        <strain evidence="11">JCM 4646</strain>
    </source>
</reference>
<evidence type="ECO:0000313" key="12">
    <source>
        <dbReference type="Proteomes" id="UP000617734"/>
    </source>
</evidence>
<keyword evidence="7 9" id="KW-0472">Membrane</keyword>
<feature type="transmembrane region" description="Helical" evidence="9">
    <location>
        <begin position="406"/>
        <end position="427"/>
    </location>
</feature>
<dbReference type="RefSeq" id="WP_190210749.1">
    <property type="nucleotide sequence ID" value="NZ_BNBO01000009.1"/>
</dbReference>
<evidence type="ECO:0000256" key="7">
    <source>
        <dbReference type="ARBA" id="ARBA00023136"/>
    </source>
</evidence>
<feature type="transmembrane region" description="Helical" evidence="9">
    <location>
        <begin position="31"/>
        <end position="52"/>
    </location>
</feature>
<accession>A0A919KQ13</accession>
<reference evidence="11" key="2">
    <citation type="submission" date="2020-09" db="EMBL/GenBank/DDBJ databases">
        <authorList>
            <person name="Sun Q."/>
            <person name="Ohkuma M."/>
        </authorList>
    </citation>
    <scope>NUCLEOTIDE SEQUENCE</scope>
    <source>
        <strain evidence="11">JCM 4646</strain>
    </source>
</reference>
<keyword evidence="5" id="KW-0769">Symport</keyword>
<proteinExistence type="predicted"/>
<name>A0A919KQ13_9ACTN</name>
<dbReference type="Gene3D" id="1.20.1250.20">
    <property type="entry name" value="MFS general substrate transporter like domains"/>
    <property type="match status" value="2"/>
</dbReference>
<evidence type="ECO:0000256" key="3">
    <source>
        <dbReference type="ARBA" id="ARBA00022475"/>
    </source>
</evidence>
<dbReference type="SUPFAM" id="SSF103473">
    <property type="entry name" value="MFS general substrate transporter"/>
    <property type="match status" value="1"/>
</dbReference>
<feature type="region of interest" description="Disordered" evidence="8">
    <location>
        <begin position="425"/>
        <end position="444"/>
    </location>
</feature>
<keyword evidence="2" id="KW-0813">Transport</keyword>
<evidence type="ECO:0000256" key="8">
    <source>
        <dbReference type="SAM" id="MobiDB-lite"/>
    </source>
</evidence>